<evidence type="ECO:0000313" key="1">
    <source>
        <dbReference type="EMBL" id="GAA2121379.1"/>
    </source>
</evidence>
<dbReference type="EMBL" id="BAAANS010000078">
    <property type="protein sequence ID" value="GAA2121379.1"/>
    <property type="molecule type" value="Genomic_DNA"/>
</dbReference>
<organism evidence="1 2">
    <name type="scientific">Kitasatospora saccharophila</name>
    <dbReference type="NCBI Taxonomy" id="407973"/>
    <lineage>
        <taxon>Bacteria</taxon>
        <taxon>Bacillati</taxon>
        <taxon>Actinomycetota</taxon>
        <taxon>Actinomycetes</taxon>
        <taxon>Kitasatosporales</taxon>
        <taxon>Streptomycetaceae</taxon>
        <taxon>Kitasatospora</taxon>
    </lineage>
</organism>
<keyword evidence="2" id="KW-1185">Reference proteome</keyword>
<dbReference type="Proteomes" id="UP001500897">
    <property type="component" value="Unassembled WGS sequence"/>
</dbReference>
<sequence>MSTYDMLVVLPPMPPERYREAATAALMPYYSELEVPEYRDYEAADPNSVDWVQANKERGILPNREDLGWNEIATLMNAQVERAPGDDGYMYVDEAEHGYYLATYNPQGEWDGLRLRLGGPRLMHRPDAAGNPLLAFYDYGEIPQDRDLLIGLPNRCDGGPRGLLDFDTLRAAHERLAGERHDAWVAGGDNPTAWPFWFTENRTDNLALARANAVPGYALLRLDGSWIDKRADGYLDDANAYLDTLDPECVVLDVSCHC</sequence>
<dbReference type="RefSeq" id="WP_344558340.1">
    <property type="nucleotide sequence ID" value="NZ_BAAANS010000078.1"/>
</dbReference>
<accession>A0ABN2Y5E4</accession>
<comment type="caution">
    <text evidence="1">The sequence shown here is derived from an EMBL/GenBank/DDBJ whole genome shotgun (WGS) entry which is preliminary data.</text>
</comment>
<reference evidence="1 2" key="1">
    <citation type="journal article" date="2019" name="Int. J. Syst. Evol. Microbiol.">
        <title>The Global Catalogue of Microorganisms (GCM) 10K type strain sequencing project: providing services to taxonomists for standard genome sequencing and annotation.</title>
        <authorList>
            <consortium name="The Broad Institute Genomics Platform"/>
            <consortium name="The Broad Institute Genome Sequencing Center for Infectious Disease"/>
            <person name="Wu L."/>
            <person name="Ma J."/>
        </authorList>
    </citation>
    <scope>NUCLEOTIDE SEQUENCE [LARGE SCALE GENOMIC DNA]</scope>
    <source>
        <strain evidence="1 2">JCM 14559</strain>
    </source>
</reference>
<protein>
    <submittedName>
        <fullName evidence="1">Uncharacterized protein</fullName>
    </submittedName>
</protein>
<name>A0ABN2Y5E4_9ACTN</name>
<proteinExistence type="predicted"/>
<gene>
    <name evidence="1" type="ORF">GCM10009759_71030</name>
</gene>
<evidence type="ECO:0000313" key="2">
    <source>
        <dbReference type="Proteomes" id="UP001500897"/>
    </source>
</evidence>